<keyword evidence="6" id="KW-1185">Reference proteome</keyword>
<dbReference type="EMBL" id="FNXT01001043">
    <property type="protein sequence ID" value="SZX71291.1"/>
    <property type="molecule type" value="Genomic_DNA"/>
</dbReference>
<dbReference type="InterPro" id="IPR055414">
    <property type="entry name" value="LRR_R13L4/SHOC2-like"/>
</dbReference>
<evidence type="ECO:0000256" key="2">
    <source>
        <dbReference type="ARBA" id="ARBA00022737"/>
    </source>
</evidence>
<dbReference type="GO" id="GO:0006952">
    <property type="term" value="P:defense response"/>
    <property type="evidence" value="ECO:0007669"/>
    <property type="project" value="UniProtKB-KW"/>
</dbReference>
<keyword evidence="2" id="KW-0677">Repeat</keyword>
<reference evidence="5 6" key="1">
    <citation type="submission" date="2016-10" db="EMBL/GenBank/DDBJ databases">
        <authorList>
            <person name="Cai Z."/>
        </authorList>
    </citation>
    <scope>NUCLEOTIDE SEQUENCE [LARGE SCALE GENOMIC DNA]</scope>
</reference>
<evidence type="ECO:0000313" key="6">
    <source>
        <dbReference type="Proteomes" id="UP000256970"/>
    </source>
</evidence>
<dbReference type="Pfam" id="PF00931">
    <property type="entry name" value="NB-ARC"/>
    <property type="match status" value="1"/>
</dbReference>
<gene>
    <name evidence="5" type="ORF">BQ4739_LOCUS11425</name>
</gene>
<accession>A0A383W1C1</accession>
<name>A0A383W1C1_TETOB</name>
<evidence type="ECO:0000256" key="1">
    <source>
        <dbReference type="ARBA" id="ARBA00004430"/>
    </source>
</evidence>
<dbReference type="Pfam" id="PF23598">
    <property type="entry name" value="LRR_14"/>
    <property type="match status" value="1"/>
</dbReference>
<dbReference type="InterPro" id="IPR002182">
    <property type="entry name" value="NB-ARC"/>
</dbReference>
<dbReference type="Proteomes" id="UP000256970">
    <property type="component" value="Unassembled WGS sequence"/>
</dbReference>
<dbReference type="SUPFAM" id="SSF52540">
    <property type="entry name" value="P-loop containing nucleoside triphosphate hydrolases"/>
    <property type="match status" value="1"/>
</dbReference>
<dbReference type="PANTHER" id="PTHR36766:SF30">
    <property type="entry name" value="TIR-NBS TYPE DISEASE RESISTANCE PROTEIN-RELATED"/>
    <property type="match status" value="1"/>
</dbReference>
<dbReference type="Gene3D" id="3.80.10.10">
    <property type="entry name" value="Ribonuclease Inhibitor"/>
    <property type="match status" value="1"/>
</dbReference>
<evidence type="ECO:0000259" key="4">
    <source>
        <dbReference type="Pfam" id="PF23598"/>
    </source>
</evidence>
<dbReference type="SUPFAM" id="SSF52058">
    <property type="entry name" value="L domain-like"/>
    <property type="match status" value="1"/>
</dbReference>
<organism evidence="5 6">
    <name type="scientific">Tetradesmus obliquus</name>
    <name type="common">Green alga</name>
    <name type="synonym">Acutodesmus obliquus</name>
    <dbReference type="NCBI Taxonomy" id="3088"/>
    <lineage>
        <taxon>Eukaryota</taxon>
        <taxon>Viridiplantae</taxon>
        <taxon>Chlorophyta</taxon>
        <taxon>core chlorophytes</taxon>
        <taxon>Chlorophyceae</taxon>
        <taxon>CS clade</taxon>
        <taxon>Sphaeropleales</taxon>
        <taxon>Scenedesmaceae</taxon>
        <taxon>Tetradesmus</taxon>
    </lineage>
</organism>
<dbReference type="PRINTS" id="PR00364">
    <property type="entry name" value="DISEASERSIST"/>
</dbReference>
<feature type="domain" description="Disease resistance R13L4/SHOC-2-like LRR" evidence="4">
    <location>
        <begin position="734"/>
        <end position="862"/>
    </location>
</feature>
<dbReference type="GO" id="GO:0043531">
    <property type="term" value="F:ADP binding"/>
    <property type="evidence" value="ECO:0007669"/>
    <property type="project" value="InterPro"/>
</dbReference>
<dbReference type="InterPro" id="IPR032675">
    <property type="entry name" value="LRR_dom_sf"/>
</dbReference>
<evidence type="ECO:0000259" key="3">
    <source>
        <dbReference type="Pfam" id="PF00931"/>
    </source>
</evidence>
<evidence type="ECO:0000313" key="5">
    <source>
        <dbReference type="EMBL" id="SZX71291.1"/>
    </source>
</evidence>
<dbReference type="AlphaFoldDB" id="A0A383W1C1"/>
<proteinExistence type="predicted"/>
<dbReference type="Gene3D" id="3.40.50.300">
    <property type="entry name" value="P-loop containing nucleotide triphosphate hydrolases"/>
    <property type="match status" value="1"/>
</dbReference>
<feature type="domain" description="NB-ARC" evidence="3">
    <location>
        <begin position="298"/>
        <end position="481"/>
    </location>
</feature>
<dbReference type="GO" id="GO:0005930">
    <property type="term" value="C:axoneme"/>
    <property type="evidence" value="ECO:0007669"/>
    <property type="project" value="UniProtKB-SubCell"/>
</dbReference>
<sequence length="934" mass="102189">MGCLCSKQQHNPSLSCSQQQAPPVLDQLLEKLQKLADNASSSSGSVASGAVPQDVLDLVDGSLQALQRAVKPSSKVATAAQRAVQAMQPHVDSLAAVAAAFKDVIWDVKDGVFLSADAWQALGGTAGALLSAGSTLTYIGPVFALFGYAIKQWSTCQEVPQQAVDLLMGCRDLLYDLNQAWPHIMPQAQQQPQQQERLQRWLQLVAEAAAQCVVVRETRLVMRFALAHVHTDDLAKQAIFLQKLRQQLSNVMELAIAGKADALSDKADALLAISHLLLTGLLPQYRPIPELEGKEGRDKDMRELWPQLLSGGGVRGMLLYGMGGVGKSTLATLLAHRLEQTGAFCGGVHMISVQNTAQYTADVETLLHVQRRLLAALQRRDVQAVLLPESIAVGAKLLGDELRKIKVNLYGAARPVLLVIDNVPEGGSGIGELLPSNLEDCLADGSRVLFTSRNKAAQGLRLKVSKHDVGCLGDEESRKVLLAGSVQLDDAQLQVALDFCSGLPLALTLLNGALAAEDDPACLIHHLETHGSFSVDQEDELVSALSYSVQLLSDKLQTAWLDLAWMYGHERFPILLLLLQCLFGEHTLQKLVDRSLVAVREVAWPMLGKAGLPMVEVVVHDVLLRIAEHMYGPQGKHHYLTFNKTPSISLSQAMKRTCVGLCAESASCTISQLPPLGQLQVLRVEKLDNLAAVLTHGTNLRWLELTDWDILAYVLTPPTLRLPHQHAATMVSNLRVFIADCEQLQQRENALRLICNMEMTQVRYLQLRSWPYAELPRAFVQAPALLNLALSCARLEQLPQELGNLVNLRRLDLSHCSNLVELPDSMSKLQRLEWLDMVECSKFKRLPNSLGALQGLRALRLSGCRSLLALPASITQLQLLRVIDLSGGISVRLPADFGSLALKHFDISDSRLDVPSEWIANWRLSGKCRRGLAG</sequence>
<dbReference type="PANTHER" id="PTHR36766">
    <property type="entry name" value="PLANT BROAD-SPECTRUM MILDEW RESISTANCE PROTEIN RPW8"/>
    <property type="match status" value="1"/>
</dbReference>
<dbReference type="InterPro" id="IPR027417">
    <property type="entry name" value="P-loop_NTPase"/>
</dbReference>
<comment type="subcellular location">
    <subcellularLocation>
        <location evidence="1">Cytoplasm</location>
        <location evidence="1">Cytoskeleton</location>
        <location evidence="1">Cilium axoneme</location>
    </subcellularLocation>
</comment>
<protein>
    <submittedName>
        <fullName evidence="5">Uncharacterized protein</fullName>
    </submittedName>
</protein>